<evidence type="ECO:0000313" key="5">
    <source>
        <dbReference type="Proteomes" id="UP000326364"/>
    </source>
</evidence>
<protein>
    <submittedName>
        <fullName evidence="3">Uncharacterized protein</fullName>
    </submittedName>
</protein>
<evidence type="ECO:0000256" key="1">
    <source>
        <dbReference type="SAM" id="SignalP"/>
    </source>
</evidence>
<gene>
    <name evidence="3" type="ORF">F4U95_08235</name>
    <name evidence="2" type="ORF">F4U96_08285</name>
</gene>
<dbReference type="AlphaFoldDB" id="A0A5J5I3E0"/>
<dbReference type="EMBL" id="VYQB01000005">
    <property type="protein sequence ID" value="KAA9018111.1"/>
    <property type="molecule type" value="Genomic_DNA"/>
</dbReference>
<evidence type="ECO:0000313" key="3">
    <source>
        <dbReference type="EMBL" id="KAA9030747.1"/>
    </source>
</evidence>
<dbReference type="Proteomes" id="UP000326364">
    <property type="component" value="Unassembled WGS sequence"/>
</dbReference>
<dbReference type="Proteomes" id="UP000325933">
    <property type="component" value="Unassembled WGS sequence"/>
</dbReference>
<keyword evidence="1" id="KW-0732">Signal</keyword>
<keyword evidence="5" id="KW-1185">Reference proteome</keyword>
<proteinExistence type="predicted"/>
<dbReference type="RefSeq" id="WP_150425310.1">
    <property type="nucleotide sequence ID" value="NZ_VYQA01000005.1"/>
</dbReference>
<feature type="chain" id="PRO_5023899655" evidence="1">
    <location>
        <begin position="31"/>
        <end position="135"/>
    </location>
</feature>
<name>A0A5J5I3E0_9SPHN</name>
<accession>A0A5J5I3E0</accession>
<evidence type="ECO:0000313" key="2">
    <source>
        <dbReference type="EMBL" id="KAA9018111.1"/>
    </source>
</evidence>
<feature type="signal peptide" evidence="1">
    <location>
        <begin position="1"/>
        <end position="30"/>
    </location>
</feature>
<dbReference type="EMBL" id="VYQA01000005">
    <property type="protein sequence ID" value="KAA9030747.1"/>
    <property type="molecule type" value="Genomic_DNA"/>
</dbReference>
<organism evidence="3 4">
    <name type="scientific">Sphingobium limneticum</name>
    <dbReference type="NCBI Taxonomy" id="1007511"/>
    <lineage>
        <taxon>Bacteria</taxon>
        <taxon>Pseudomonadati</taxon>
        <taxon>Pseudomonadota</taxon>
        <taxon>Alphaproteobacteria</taxon>
        <taxon>Sphingomonadales</taxon>
        <taxon>Sphingomonadaceae</taxon>
        <taxon>Sphingobium</taxon>
    </lineage>
</organism>
<reference evidence="4 5" key="1">
    <citation type="submission" date="2019-09" db="EMBL/GenBank/DDBJ databases">
        <authorList>
            <person name="Feng G."/>
        </authorList>
    </citation>
    <scope>NUCLEOTIDE SEQUENCE [LARGE SCALE GENOMIC DNA]</scope>
    <source>
        <strain evidence="3 4">KACC 19283</strain>
        <strain evidence="2 5">KACC 19284</strain>
    </source>
</reference>
<sequence>MRIGRNMALAARLAMGLAIGALPVALPVSAAAQATARATPTKAQLDSAAFTLRIVMTALQSNEVEQPVKNALFDCLYSNSIGEISAASDKVIAANAGKVDRKDASQMLAVVAGTCGYRPGAAAATKPAAKPASKK</sequence>
<comment type="caution">
    <text evidence="3">The sequence shown here is derived from an EMBL/GenBank/DDBJ whole genome shotgun (WGS) entry which is preliminary data.</text>
</comment>
<evidence type="ECO:0000313" key="4">
    <source>
        <dbReference type="Proteomes" id="UP000325933"/>
    </source>
</evidence>